<reference evidence="7" key="1">
    <citation type="submission" date="2025-08" db="UniProtKB">
        <authorList>
            <consortium name="RefSeq"/>
        </authorList>
    </citation>
    <scope>IDENTIFICATION</scope>
    <source>
        <strain evidence="7">J_2021</strain>
        <tissue evidence="7">Erythrocytes</tissue>
    </source>
</reference>
<dbReference type="OrthoDB" id="10031141at2759"/>
<sequence>MKIGLVTWLFFLLLGSLWREAQQAPEIERNCGEREYFNLHQRKCCSRCPPGTYASSQCSAKSDTNCKSCPVDSYNENWIYADKCKLCKSCPEDAGLVAIVNCSATTAVDCGCQDGYVCELASPLGECMHCRRVTSPAPTVEFSTDQRKNEGNKDKRPTGAPDNGTHFWIIISVTVGLILLGFIIFLLVTNTRVLKRIVRVMGNEDNKTSSSLDATDARTFPEIVLLPGSNGTQSTDLSQNPAETTSHNTEDSLMQSVHLLDSTKGQSSDYISSFKVVSGCYPHLSIPVMSDDHLHYPIQEEHKAPEIEGPAST</sequence>
<dbReference type="CTD" id="108697351"/>
<dbReference type="PROSITE" id="PS00652">
    <property type="entry name" value="TNFR_NGFR_1"/>
    <property type="match status" value="1"/>
</dbReference>
<keyword evidence="3" id="KW-0812">Transmembrane</keyword>
<dbReference type="RefSeq" id="XP_041426783.1">
    <property type="nucleotide sequence ID" value="XM_041570849.1"/>
</dbReference>
<dbReference type="Pfam" id="PF00020">
    <property type="entry name" value="TNFR_c6"/>
    <property type="match status" value="2"/>
</dbReference>
<feature type="disulfide bond" evidence="1">
    <location>
        <begin position="45"/>
        <end position="58"/>
    </location>
</feature>
<feature type="disulfide bond" evidence="1">
    <location>
        <begin position="48"/>
        <end position="66"/>
    </location>
</feature>
<dbReference type="InterPro" id="IPR017349">
    <property type="entry name" value="TNFR_3_LTBR"/>
</dbReference>
<evidence type="ECO:0000259" key="5">
    <source>
        <dbReference type="PROSITE" id="PS50050"/>
    </source>
</evidence>
<evidence type="ECO:0000256" key="2">
    <source>
        <dbReference type="SAM" id="MobiDB-lite"/>
    </source>
</evidence>
<name>A0A8J1LB72_XENLA</name>
<keyword evidence="3" id="KW-0472">Membrane</keyword>
<feature type="transmembrane region" description="Helical" evidence="3">
    <location>
        <begin position="167"/>
        <end position="189"/>
    </location>
</feature>
<evidence type="ECO:0000313" key="7">
    <source>
        <dbReference type="RefSeq" id="XP_041426783.1"/>
    </source>
</evidence>
<dbReference type="GO" id="GO:0043123">
    <property type="term" value="P:positive regulation of canonical NF-kappaB signal transduction"/>
    <property type="evidence" value="ECO:0007669"/>
    <property type="project" value="InterPro"/>
</dbReference>
<dbReference type="KEGG" id="xla:108697351"/>
<proteinExistence type="predicted"/>
<dbReference type="SUPFAM" id="SSF57586">
    <property type="entry name" value="TNF receptor-like"/>
    <property type="match status" value="2"/>
</dbReference>
<evidence type="ECO:0000256" key="1">
    <source>
        <dbReference type="PROSITE-ProRule" id="PRU00206"/>
    </source>
</evidence>
<feature type="region of interest" description="Disordered" evidence="2">
    <location>
        <begin position="228"/>
        <end position="250"/>
    </location>
</feature>
<protein>
    <submittedName>
        <fullName evidence="7">Uncharacterized protein ltbr.S isoform X1</fullName>
    </submittedName>
</protein>
<keyword evidence="3" id="KW-1133">Transmembrane helix</keyword>
<feature type="disulfide bond" evidence="1">
    <location>
        <begin position="69"/>
        <end position="84"/>
    </location>
</feature>
<evidence type="ECO:0000313" key="6">
    <source>
        <dbReference type="Proteomes" id="UP000186698"/>
    </source>
</evidence>
<feature type="signal peptide" evidence="4">
    <location>
        <begin position="1"/>
        <end position="23"/>
    </location>
</feature>
<evidence type="ECO:0000256" key="3">
    <source>
        <dbReference type="SAM" id="Phobius"/>
    </source>
</evidence>
<dbReference type="SMART" id="SM00208">
    <property type="entry name" value="TNFR"/>
    <property type="match status" value="2"/>
</dbReference>
<accession>A0A8J1LB72</accession>
<dbReference type="AlphaFoldDB" id="A0A8J1LB72"/>
<feature type="repeat" description="TNFR-Cys" evidence="1">
    <location>
        <begin position="68"/>
        <end position="110"/>
    </location>
</feature>
<keyword evidence="4" id="KW-0732">Signal</keyword>
<dbReference type="PANTHER" id="PTHR47607:SF1">
    <property type="entry name" value="TUMOR NECROSIS FACTOR RECEPTOR SUPERFAMILY MEMBER 3"/>
    <property type="match status" value="1"/>
</dbReference>
<feature type="domain" description="TNFR-Cys" evidence="5">
    <location>
        <begin position="30"/>
        <end position="66"/>
    </location>
</feature>
<dbReference type="PROSITE" id="PS50050">
    <property type="entry name" value="TNFR_NGFR_2"/>
    <property type="match status" value="2"/>
</dbReference>
<comment type="caution">
    <text evidence="1">Lacks conserved residue(s) required for the propagation of feature annotation.</text>
</comment>
<gene>
    <name evidence="7" type="primary">ltbr.S</name>
</gene>
<dbReference type="PANTHER" id="PTHR47607">
    <property type="entry name" value="TUMOR NECROSIS FACTOR RECEPTOR SUBFAMILY MEMBER 3"/>
    <property type="match status" value="1"/>
</dbReference>
<organism evidence="6 7">
    <name type="scientific">Xenopus laevis</name>
    <name type="common">African clawed frog</name>
    <dbReference type="NCBI Taxonomy" id="8355"/>
    <lineage>
        <taxon>Eukaryota</taxon>
        <taxon>Metazoa</taxon>
        <taxon>Chordata</taxon>
        <taxon>Craniata</taxon>
        <taxon>Vertebrata</taxon>
        <taxon>Euteleostomi</taxon>
        <taxon>Amphibia</taxon>
        <taxon>Batrachia</taxon>
        <taxon>Anura</taxon>
        <taxon>Pipoidea</taxon>
        <taxon>Pipidae</taxon>
        <taxon>Xenopodinae</taxon>
        <taxon>Xenopus</taxon>
        <taxon>Xenopus</taxon>
    </lineage>
</organism>
<dbReference type="Proteomes" id="UP000186698">
    <property type="component" value="Chromosome 7S"/>
</dbReference>
<feature type="compositionally biased region" description="Polar residues" evidence="2">
    <location>
        <begin position="229"/>
        <end position="250"/>
    </location>
</feature>
<feature type="domain" description="TNFR-Cys" evidence="5">
    <location>
        <begin position="68"/>
        <end position="110"/>
    </location>
</feature>
<keyword evidence="6" id="KW-1185">Reference proteome</keyword>
<dbReference type="Gene3D" id="2.10.50.10">
    <property type="entry name" value="Tumor Necrosis Factor Receptor, subunit A, domain 2"/>
    <property type="match status" value="2"/>
</dbReference>
<feature type="chain" id="PRO_5035327194" evidence="4">
    <location>
        <begin position="24"/>
        <end position="313"/>
    </location>
</feature>
<dbReference type="GeneID" id="108697351"/>
<dbReference type="GO" id="GO:0048534">
    <property type="term" value="P:hematopoietic or lymphoid organ development"/>
    <property type="evidence" value="ECO:0007669"/>
    <property type="project" value="InterPro"/>
</dbReference>
<dbReference type="InterPro" id="IPR001368">
    <property type="entry name" value="TNFR/NGFR_Cys_rich_reg"/>
</dbReference>
<evidence type="ECO:0000256" key="4">
    <source>
        <dbReference type="SAM" id="SignalP"/>
    </source>
</evidence>
<feature type="repeat" description="TNFR-Cys" evidence="1">
    <location>
        <begin position="30"/>
        <end position="66"/>
    </location>
</feature>
<dbReference type="GO" id="GO:0006955">
    <property type="term" value="P:immune response"/>
    <property type="evidence" value="ECO:0007669"/>
    <property type="project" value="InterPro"/>
</dbReference>
<keyword evidence="1" id="KW-1015">Disulfide bond</keyword>